<name>A0AAV3Y763_9GAST</name>
<dbReference type="InterPro" id="IPR000742">
    <property type="entry name" value="EGF"/>
</dbReference>
<dbReference type="InterPro" id="IPR003595">
    <property type="entry name" value="Tyr_Pase_cat"/>
</dbReference>
<feature type="compositionally biased region" description="Basic and acidic residues" evidence="5">
    <location>
        <begin position="177"/>
        <end position="190"/>
    </location>
</feature>
<protein>
    <recommendedName>
        <fullName evidence="1">protein-tyrosine-phosphatase</fullName>
        <ecNumber evidence="1">3.1.3.48</ecNumber>
    </recommendedName>
</protein>
<dbReference type="InterPro" id="IPR000242">
    <property type="entry name" value="PTP_cat"/>
</dbReference>
<comment type="catalytic activity">
    <reaction evidence="4">
        <text>O-phospho-L-tyrosyl-[protein] + H2O = L-tyrosyl-[protein] + phosphate</text>
        <dbReference type="Rhea" id="RHEA:10684"/>
        <dbReference type="Rhea" id="RHEA-COMP:10136"/>
        <dbReference type="Rhea" id="RHEA-COMP:20101"/>
        <dbReference type="ChEBI" id="CHEBI:15377"/>
        <dbReference type="ChEBI" id="CHEBI:43474"/>
        <dbReference type="ChEBI" id="CHEBI:46858"/>
        <dbReference type="ChEBI" id="CHEBI:61978"/>
        <dbReference type="EC" id="3.1.3.48"/>
    </reaction>
</comment>
<dbReference type="GO" id="GO:0004725">
    <property type="term" value="F:protein tyrosine phosphatase activity"/>
    <property type="evidence" value="ECO:0007669"/>
    <property type="project" value="UniProtKB-EC"/>
</dbReference>
<dbReference type="PROSITE" id="PS50055">
    <property type="entry name" value="TYR_PHOSPHATASE_PTP"/>
    <property type="match status" value="2"/>
</dbReference>
<feature type="compositionally biased region" description="Acidic residues" evidence="5">
    <location>
        <begin position="191"/>
        <end position="221"/>
    </location>
</feature>
<evidence type="ECO:0000313" key="9">
    <source>
        <dbReference type="EMBL" id="GFN78763.1"/>
    </source>
</evidence>
<dbReference type="SUPFAM" id="SSF52799">
    <property type="entry name" value="(Phosphotyrosine protein) phosphatases II"/>
    <property type="match status" value="2"/>
</dbReference>
<proteinExistence type="predicted"/>
<keyword evidence="3" id="KW-0904">Protein phosphatase</keyword>
<gene>
    <name evidence="9" type="ORF">PoB_000526900</name>
</gene>
<dbReference type="FunFam" id="3.90.190.10:FF:000102">
    <property type="entry name" value="Receptor-type tyrosine-protein phosphatase"/>
    <property type="match status" value="1"/>
</dbReference>
<evidence type="ECO:0000259" key="8">
    <source>
        <dbReference type="PROSITE" id="PS50056"/>
    </source>
</evidence>
<feature type="region of interest" description="Disordered" evidence="5">
    <location>
        <begin position="177"/>
        <end position="228"/>
    </location>
</feature>
<dbReference type="Pfam" id="PF00102">
    <property type="entry name" value="Y_phosphatase"/>
    <property type="match status" value="2"/>
</dbReference>
<feature type="compositionally biased region" description="Basic and acidic residues" evidence="5">
    <location>
        <begin position="7"/>
        <end position="17"/>
    </location>
</feature>
<evidence type="ECO:0000256" key="6">
    <source>
        <dbReference type="SAM" id="Phobius"/>
    </source>
</evidence>
<keyword evidence="9" id="KW-0675">Receptor</keyword>
<feature type="domain" description="Tyrosine-protein phosphatase" evidence="7">
    <location>
        <begin position="992"/>
        <end position="1218"/>
    </location>
</feature>
<dbReference type="Gene3D" id="2.170.300.10">
    <property type="entry name" value="Tie2 ligand-binding domain superfamily"/>
    <property type="match status" value="2"/>
</dbReference>
<dbReference type="Gene3D" id="3.90.190.10">
    <property type="entry name" value="Protein tyrosine phosphatase superfamily"/>
    <property type="match status" value="2"/>
</dbReference>
<reference evidence="9 10" key="1">
    <citation type="journal article" date="2021" name="Elife">
        <title>Chloroplast acquisition without the gene transfer in kleptoplastic sea slugs, Plakobranchus ocellatus.</title>
        <authorList>
            <person name="Maeda T."/>
            <person name="Takahashi S."/>
            <person name="Yoshida T."/>
            <person name="Shimamura S."/>
            <person name="Takaki Y."/>
            <person name="Nagai Y."/>
            <person name="Toyoda A."/>
            <person name="Suzuki Y."/>
            <person name="Arimoto A."/>
            <person name="Ishii H."/>
            <person name="Satoh N."/>
            <person name="Nishiyama T."/>
            <person name="Hasebe M."/>
            <person name="Maruyama T."/>
            <person name="Minagawa J."/>
            <person name="Obokata J."/>
            <person name="Shigenobu S."/>
        </authorList>
    </citation>
    <scope>NUCLEOTIDE SEQUENCE [LARGE SCALE GENOMIC DNA]</scope>
</reference>
<keyword evidence="6" id="KW-0472">Membrane</keyword>
<dbReference type="InterPro" id="IPR016130">
    <property type="entry name" value="Tyr_Pase_AS"/>
</dbReference>
<dbReference type="EMBL" id="BLXT01000600">
    <property type="protein sequence ID" value="GFN78763.1"/>
    <property type="molecule type" value="Genomic_DNA"/>
</dbReference>
<dbReference type="InterPro" id="IPR000387">
    <property type="entry name" value="Tyr_Pase_dom"/>
</dbReference>
<dbReference type="SMART" id="SM00404">
    <property type="entry name" value="PTPc_motif"/>
    <property type="match status" value="1"/>
</dbReference>
<dbReference type="PROSITE" id="PS50056">
    <property type="entry name" value="TYR_PHOSPHATASE_2"/>
    <property type="match status" value="1"/>
</dbReference>
<dbReference type="PANTHER" id="PTHR19134">
    <property type="entry name" value="RECEPTOR-TYPE TYROSINE-PROTEIN PHOSPHATASE"/>
    <property type="match status" value="1"/>
</dbReference>
<evidence type="ECO:0000256" key="4">
    <source>
        <dbReference type="ARBA" id="ARBA00051722"/>
    </source>
</evidence>
<dbReference type="PRINTS" id="PR00700">
    <property type="entry name" value="PRTYPHPHTASE"/>
</dbReference>
<dbReference type="InterPro" id="IPR029021">
    <property type="entry name" value="Prot-tyrosine_phosphatase-like"/>
</dbReference>
<dbReference type="AlphaFoldDB" id="A0AAV3Y763"/>
<evidence type="ECO:0000256" key="1">
    <source>
        <dbReference type="ARBA" id="ARBA00013064"/>
    </source>
</evidence>
<feature type="region of interest" description="Disordered" evidence="5">
    <location>
        <begin position="1"/>
        <end position="20"/>
    </location>
</feature>
<evidence type="ECO:0000259" key="7">
    <source>
        <dbReference type="PROSITE" id="PS50055"/>
    </source>
</evidence>
<dbReference type="EC" id="3.1.3.48" evidence="1"/>
<evidence type="ECO:0000256" key="3">
    <source>
        <dbReference type="ARBA" id="ARBA00022912"/>
    </source>
</evidence>
<feature type="domain" description="Tyrosine specific protein phosphatases" evidence="8">
    <location>
        <begin position="881"/>
        <end position="950"/>
    </location>
</feature>
<evidence type="ECO:0000313" key="10">
    <source>
        <dbReference type="Proteomes" id="UP000735302"/>
    </source>
</evidence>
<dbReference type="PANTHER" id="PTHR19134:SF449">
    <property type="entry name" value="TYROSINE-PROTEIN PHOSPHATASE 1"/>
    <property type="match status" value="1"/>
</dbReference>
<dbReference type="Proteomes" id="UP000735302">
    <property type="component" value="Unassembled WGS sequence"/>
</dbReference>
<evidence type="ECO:0000256" key="5">
    <source>
        <dbReference type="SAM" id="MobiDB-lite"/>
    </source>
</evidence>
<dbReference type="SMART" id="SM00181">
    <property type="entry name" value="EGF"/>
    <property type="match status" value="5"/>
</dbReference>
<dbReference type="PROSITE" id="PS00383">
    <property type="entry name" value="TYR_PHOSPHATASE_1"/>
    <property type="match status" value="1"/>
</dbReference>
<sequence length="1255" mass="139608">MGRSRWRREGEEGRGKEEEVENVPVENMVLAAHRSAAATVRDRVMNAIMLMEDVQGDVTQDIGEINVGTSVILANMDLDVQRAAARIVLERTTHVTALMANVVKGVMRAIRMQNVTKSVILENMDLDVQRSAARIAPERTTLVTALMANVPKAVMLVFRMKNVTKVCFKTSQRGEEEKGGKAKIKKRDEEEKNGEEEEEEKDEEEKEEKEEEEEEEEEQEEEKCSSNCAGQDNPCHHVDGRCSEGCDPGYWGDKCLSQCTLGTYGQNCSKKCNGNCGGQNNTCDHINGTCTDGCDAGYRNPMCDTPCARGRYGSGCSQKCKNSCAGSGNPCHHIDGKCFHGCDPGFWGDRCKNKCYVGKFGLNCSKTCSTTCRGNKNPCHHVNGKCTRGCDAGYMGHHCEQKCPSGGFGLRCLQNCSIHCAGPDNACDHVDGRCLFGCDPGYKTAQCNIRCDSGTYGKDCNETCSDHCIGEPTACNHVNGTCDHGCGIGYLMPICKLECLETKFGQDCEQNCSQTCLDNKCDHVTGKCGSCVDGYLNDLCDQECSATTYGSSCKQTCSMDCLDQLCHHVTGKCHRFAEQQGVEEATISALISVIVMILAALLIIAAIRTWRRHYKAKRENTTNRAAVLGGVTYANSTSANTESSSGQVRSHVINVNSVYEGNIDDTEEGDDIETPESLCLNISTAHTAVAVQDLKAYLHQHSTNSHFKDQFLALPMKTNGRQRHGLAARNVGKNRYNNIIPYDRTRVLLQADEENDLSDYINASHVRGYHDSEMFIASQGPTQDIMDDFVRMLWEQRVDRVVMLTNLIELGKRKCNKYWPDDSEEIFGEIIVQLLTTRVFAEYTIRHLRLLMGNEPPRDLMHFHFTAWPDKSVPENPWGLVDFYHRVMASPGTGPLLVHCSAGVGRTGTFIALCNLLKEAEITEKMNFQMTLLKLRQDRMHMIQTADQYIFLHKTALVAHMTSGTTIQVKDIAARFHSLEGGASGDEPARTYEKEFADLASVCDENITMSDEQTTGAEEVYGNVMAGKCKNRLNNILASNSHRPILSAEKQGEDTYINAVFVPSLHKKSQDILTQLPLPSTVTDFWRLVTQFNVRMVVAFEVESRATDESIADFLPETDGKPFQTDDIEINSTTVDDNSTVKHMYLTIQRKDSQDPCSSTDLHNVRLTCLLCKNVTLNPESVLGLVEKIQACRPSEDYRTVYMCRLKVDNCLAVPLVVGAIKAIRPQVIPTVDHYKCLYQVLRLHYKTMNVYENV</sequence>
<keyword evidence="6" id="KW-0812">Transmembrane</keyword>
<organism evidence="9 10">
    <name type="scientific">Plakobranchus ocellatus</name>
    <dbReference type="NCBI Taxonomy" id="259542"/>
    <lineage>
        <taxon>Eukaryota</taxon>
        <taxon>Metazoa</taxon>
        <taxon>Spiralia</taxon>
        <taxon>Lophotrochozoa</taxon>
        <taxon>Mollusca</taxon>
        <taxon>Gastropoda</taxon>
        <taxon>Heterobranchia</taxon>
        <taxon>Euthyneura</taxon>
        <taxon>Panpulmonata</taxon>
        <taxon>Sacoglossa</taxon>
        <taxon>Placobranchoidea</taxon>
        <taxon>Plakobranchidae</taxon>
        <taxon>Plakobranchus</taxon>
    </lineage>
</organism>
<feature type="transmembrane region" description="Helical" evidence="6">
    <location>
        <begin position="585"/>
        <end position="607"/>
    </location>
</feature>
<dbReference type="SMART" id="SM00194">
    <property type="entry name" value="PTPc"/>
    <property type="match status" value="2"/>
</dbReference>
<dbReference type="InterPro" id="IPR050348">
    <property type="entry name" value="Protein-Tyr_Phosphatase"/>
</dbReference>
<keyword evidence="6" id="KW-1133">Transmembrane helix</keyword>
<feature type="domain" description="Tyrosine-protein phosphatase" evidence="7">
    <location>
        <begin position="707"/>
        <end position="959"/>
    </location>
</feature>
<comment type="caution">
    <text evidence="9">The sequence shown here is derived from an EMBL/GenBank/DDBJ whole genome shotgun (WGS) entry which is preliminary data.</text>
</comment>
<accession>A0AAV3Y763</accession>
<keyword evidence="2" id="KW-0378">Hydrolase</keyword>
<evidence type="ECO:0000256" key="2">
    <source>
        <dbReference type="ARBA" id="ARBA00022801"/>
    </source>
</evidence>
<keyword evidence="10" id="KW-1185">Reference proteome</keyword>